<evidence type="ECO:0000256" key="3">
    <source>
        <dbReference type="ARBA" id="ARBA00022533"/>
    </source>
</evidence>
<sequence>MKKQLKHIELNNEILSRKEDGFFDLEKDLEAVRMFEEEVDSQSIHFSSLREKIKYLLVDHYDDNLLKQYTLDQMERVFQHVYTYQFQFQSYMAISKFYRDYALKSSDGQKYLETYEDRIAIVALFLARGNLDQALTYADSMIEQCYQPATPTFLNAGKTRRGEMVSCYLLEMDDTLNSICYNISTSMQLSKQGGGIALNLSKLRARGEEIKGIANAASGVMPVAKILEDTFSYANQLGQRKGAGAVYINVFHWDANELLDSKKINADEKSRLASLSIGLICPNILFELAERDEDLYAFAPFSVYKAYGKHLDDMDLDEMYDELLQHPNVKKKKVMSAREMLTKIAMIQMESGYPYLVFISNANRQHPLHNIGSVKMSNLCTEIFQLQETSTITDHHEEDIIRRDISCNLGSLNIANVMESGNIRKSVHTGMEMLTAVSEMTNVTNAPGVRKANRELRSVGLGVMNLHGYLTKVGIPYESEEAKDFANTFFMMLNYYSLEKSMELAKEKGAVFSGFEQSDYANGRYFDRYISEDFRPQTKKVDQLFSDIRVPGPREWKDLMGNVQEFGLYHAYRLACAPTASISYIQNATSSVMPIVDPIETRTYGNATTYYPAPFLSKENLFLYKSAYDMDMFKLIDLMAVIQQHVDQGISTILYVNSDISTRELARYYIYANRKGLKSLYYTRTRKRGVEECIACSV</sequence>
<reference evidence="12 13" key="1">
    <citation type="submission" date="2016-10" db="EMBL/GenBank/DDBJ databases">
        <authorList>
            <person name="de Groot N.N."/>
        </authorList>
    </citation>
    <scope>NUCLEOTIDE SEQUENCE [LARGE SCALE GENOMIC DNA]</scope>
    <source>
        <strain evidence="12 13">DSM 45514</strain>
    </source>
</reference>
<evidence type="ECO:0000259" key="11">
    <source>
        <dbReference type="PROSITE" id="PS00089"/>
    </source>
</evidence>
<evidence type="ECO:0000256" key="6">
    <source>
        <dbReference type="ARBA" id="ARBA00023002"/>
    </source>
</evidence>
<evidence type="ECO:0000256" key="7">
    <source>
        <dbReference type="ARBA" id="ARBA00023116"/>
    </source>
</evidence>
<evidence type="ECO:0000256" key="4">
    <source>
        <dbReference type="ARBA" id="ARBA00022741"/>
    </source>
</evidence>
<comment type="function">
    <text evidence="10">Provides the precursors necessary for DNA synthesis. Catalyzes the biosynthesis of deoxyribonucleotides from the corresponding ribonucleotides.</text>
</comment>
<comment type="catalytic activity">
    <reaction evidence="9 10">
        <text>a 2'-deoxyribonucleoside 5'-diphosphate + [thioredoxin]-disulfide + H2O = a ribonucleoside 5'-diphosphate + [thioredoxin]-dithiol</text>
        <dbReference type="Rhea" id="RHEA:23252"/>
        <dbReference type="Rhea" id="RHEA-COMP:10698"/>
        <dbReference type="Rhea" id="RHEA-COMP:10700"/>
        <dbReference type="ChEBI" id="CHEBI:15377"/>
        <dbReference type="ChEBI" id="CHEBI:29950"/>
        <dbReference type="ChEBI" id="CHEBI:50058"/>
        <dbReference type="ChEBI" id="CHEBI:57930"/>
        <dbReference type="ChEBI" id="CHEBI:73316"/>
        <dbReference type="EC" id="1.17.4.1"/>
    </reaction>
</comment>
<evidence type="ECO:0000256" key="2">
    <source>
        <dbReference type="ARBA" id="ARBA00012274"/>
    </source>
</evidence>
<dbReference type="Gene3D" id="1.10.1650.20">
    <property type="match status" value="1"/>
</dbReference>
<dbReference type="UniPathway" id="UPA00326"/>
<organism evidence="12 13">
    <name type="scientific">Melghirimyces thermohalophilus</name>
    <dbReference type="NCBI Taxonomy" id="1236220"/>
    <lineage>
        <taxon>Bacteria</taxon>
        <taxon>Bacillati</taxon>
        <taxon>Bacillota</taxon>
        <taxon>Bacilli</taxon>
        <taxon>Bacillales</taxon>
        <taxon>Thermoactinomycetaceae</taxon>
        <taxon>Melghirimyces</taxon>
    </lineage>
</organism>
<dbReference type="EC" id="1.17.4.1" evidence="2 10"/>
<accession>A0A1G6NP84</accession>
<dbReference type="PRINTS" id="PR01183">
    <property type="entry name" value="RIBORDTASEM1"/>
</dbReference>
<keyword evidence="8" id="KW-1015">Disulfide bond</keyword>
<dbReference type="Proteomes" id="UP000199387">
    <property type="component" value="Unassembled WGS sequence"/>
</dbReference>
<evidence type="ECO:0000313" key="12">
    <source>
        <dbReference type="EMBL" id="SDC69097.1"/>
    </source>
</evidence>
<dbReference type="InterPro" id="IPR013346">
    <property type="entry name" value="NrdE_NrdA_C"/>
</dbReference>
<dbReference type="EMBL" id="FMZA01000013">
    <property type="protein sequence ID" value="SDC69097.1"/>
    <property type="molecule type" value="Genomic_DNA"/>
</dbReference>
<dbReference type="InterPro" id="IPR026459">
    <property type="entry name" value="RNR_1b_NrdE"/>
</dbReference>
<feature type="domain" description="Ribonucleotide reductase large subunit" evidence="11">
    <location>
        <begin position="556"/>
        <end position="578"/>
    </location>
</feature>
<dbReference type="NCBIfam" id="TIGR02506">
    <property type="entry name" value="NrdE_NrdA"/>
    <property type="match status" value="1"/>
</dbReference>
<dbReference type="CDD" id="cd01679">
    <property type="entry name" value="RNR_I"/>
    <property type="match status" value="1"/>
</dbReference>
<dbReference type="STRING" id="1236220.SAMN04488112_11390"/>
<keyword evidence="3" id="KW-0021">Allosteric enzyme</keyword>
<gene>
    <name evidence="12" type="ORF">SAMN04488112_11390</name>
</gene>
<dbReference type="GO" id="GO:0005524">
    <property type="term" value="F:ATP binding"/>
    <property type="evidence" value="ECO:0007669"/>
    <property type="project" value="UniProtKB-KW"/>
</dbReference>
<name>A0A1G6NP84_9BACL</name>
<dbReference type="SUPFAM" id="SSF48168">
    <property type="entry name" value="R1 subunit of ribonucleotide reductase, N-terminal domain"/>
    <property type="match status" value="1"/>
</dbReference>
<evidence type="ECO:0000256" key="5">
    <source>
        <dbReference type="ARBA" id="ARBA00022840"/>
    </source>
</evidence>
<dbReference type="PANTHER" id="PTHR11573">
    <property type="entry name" value="RIBONUCLEOSIDE-DIPHOSPHATE REDUCTASE LARGE CHAIN"/>
    <property type="match status" value="1"/>
</dbReference>
<dbReference type="GO" id="GO:0009263">
    <property type="term" value="P:deoxyribonucleotide biosynthetic process"/>
    <property type="evidence" value="ECO:0007669"/>
    <property type="project" value="UniProtKB-KW"/>
</dbReference>
<evidence type="ECO:0000256" key="10">
    <source>
        <dbReference type="RuleBase" id="RU003410"/>
    </source>
</evidence>
<evidence type="ECO:0000313" key="13">
    <source>
        <dbReference type="Proteomes" id="UP000199387"/>
    </source>
</evidence>
<dbReference type="AlphaFoldDB" id="A0A1G6NP84"/>
<dbReference type="InterPro" id="IPR013509">
    <property type="entry name" value="RNR_lsu_N"/>
</dbReference>
<dbReference type="GO" id="GO:0004748">
    <property type="term" value="F:ribonucleoside-diphosphate reductase activity, thioredoxin disulfide as acceptor"/>
    <property type="evidence" value="ECO:0007669"/>
    <property type="project" value="UniProtKB-EC"/>
</dbReference>
<keyword evidence="13" id="KW-1185">Reference proteome</keyword>
<dbReference type="GO" id="GO:0005971">
    <property type="term" value="C:ribonucleoside-diphosphate reductase complex"/>
    <property type="evidence" value="ECO:0007669"/>
    <property type="project" value="TreeGrafter"/>
</dbReference>
<keyword evidence="5" id="KW-0067">ATP-binding</keyword>
<keyword evidence="7 10" id="KW-0215">Deoxyribonucleotide synthesis</keyword>
<keyword evidence="4" id="KW-0547">Nucleotide-binding</keyword>
<dbReference type="InterPro" id="IPR039718">
    <property type="entry name" value="Rrm1"/>
</dbReference>
<evidence type="ECO:0000256" key="8">
    <source>
        <dbReference type="ARBA" id="ARBA00023157"/>
    </source>
</evidence>
<comment type="similarity">
    <text evidence="1 10">Belongs to the ribonucleoside diphosphate reductase large chain family.</text>
</comment>
<dbReference type="NCBIfam" id="TIGR04170">
    <property type="entry name" value="RNR_1b_NrdE"/>
    <property type="match status" value="1"/>
</dbReference>
<dbReference type="Gene3D" id="3.20.70.20">
    <property type="match status" value="1"/>
</dbReference>
<proteinExistence type="inferred from homology"/>
<dbReference type="SUPFAM" id="SSF51998">
    <property type="entry name" value="PFL-like glycyl radical enzymes"/>
    <property type="match status" value="1"/>
</dbReference>
<dbReference type="InterPro" id="IPR013554">
    <property type="entry name" value="RNR_N"/>
</dbReference>
<dbReference type="Pfam" id="PF02867">
    <property type="entry name" value="Ribonuc_red_lgC"/>
    <property type="match status" value="1"/>
</dbReference>
<dbReference type="Pfam" id="PF08343">
    <property type="entry name" value="RNR_N"/>
    <property type="match status" value="1"/>
</dbReference>
<evidence type="ECO:0000256" key="9">
    <source>
        <dbReference type="ARBA" id="ARBA00047754"/>
    </source>
</evidence>
<dbReference type="PROSITE" id="PS00089">
    <property type="entry name" value="RIBORED_LARGE"/>
    <property type="match status" value="1"/>
</dbReference>
<dbReference type="InterPro" id="IPR000788">
    <property type="entry name" value="RNR_lg_C"/>
</dbReference>
<protein>
    <recommendedName>
        <fullName evidence="2 10">Ribonucleoside-diphosphate reductase</fullName>
        <ecNumber evidence="2 10">1.17.4.1</ecNumber>
    </recommendedName>
</protein>
<keyword evidence="6 10" id="KW-0560">Oxidoreductase</keyword>
<dbReference type="PANTHER" id="PTHR11573:SF30">
    <property type="entry name" value="RIBONUCLEOSIDE-DIPHOSPHATE REDUCTASE 2 SUBUNIT ALPHA"/>
    <property type="match status" value="1"/>
</dbReference>
<dbReference type="Pfam" id="PF00317">
    <property type="entry name" value="Ribonuc_red_lgN"/>
    <property type="match status" value="1"/>
</dbReference>
<dbReference type="InterPro" id="IPR008926">
    <property type="entry name" value="RNR_R1-su_N"/>
</dbReference>
<evidence type="ECO:0000256" key="1">
    <source>
        <dbReference type="ARBA" id="ARBA00010406"/>
    </source>
</evidence>